<keyword evidence="1" id="KW-0812">Transmembrane</keyword>
<dbReference type="RefSeq" id="WP_248352995.1">
    <property type="nucleotide sequence ID" value="NZ_AP025591.1"/>
</dbReference>
<sequence>MTAPALSPGRLAGVTLALWARQLPAFVVLAALAWGVFIATLAVAEWTFVIAVALVSTLHAGGVAAAALQGLRDGSSRVPAGFRAAWAVLRRAPSVVAIGVLSAAAVLVGSAALVVPGIAVAAALAPALPIALGEGAGPLRALARSVELTRGHRVGVALGQLLLGVVAAVLSLGVRACADAIPDGALPRGAASDVVFWGVVPVLVLTALTLPFVGATVAYRALVAAKEAPTAAALEVVFE</sequence>
<keyword evidence="3" id="KW-1185">Reference proteome</keyword>
<keyword evidence="1" id="KW-0472">Membrane</keyword>
<organism evidence="2 3">
    <name type="scientific">Anaeromyxobacter oryzae</name>
    <dbReference type="NCBI Taxonomy" id="2918170"/>
    <lineage>
        <taxon>Bacteria</taxon>
        <taxon>Pseudomonadati</taxon>
        <taxon>Myxococcota</taxon>
        <taxon>Myxococcia</taxon>
        <taxon>Myxococcales</taxon>
        <taxon>Cystobacterineae</taxon>
        <taxon>Anaeromyxobacteraceae</taxon>
        <taxon>Anaeromyxobacter</taxon>
    </lineage>
</organism>
<feature type="transmembrane region" description="Helical" evidence="1">
    <location>
        <begin position="113"/>
        <end position="133"/>
    </location>
</feature>
<feature type="transmembrane region" description="Helical" evidence="1">
    <location>
        <begin position="194"/>
        <end position="219"/>
    </location>
</feature>
<dbReference type="EMBL" id="AP025591">
    <property type="protein sequence ID" value="BDG04580.1"/>
    <property type="molecule type" value="Genomic_DNA"/>
</dbReference>
<accession>A0ABM7WYH2</accession>
<name>A0ABM7WYH2_9BACT</name>
<dbReference type="Proteomes" id="UP001162891">
    <property type="component" value="Chromosome"/>
</dbReference>
<keyword evidence="1" id="KW-1133">Transmembrane helix</keyword>
<gene>
    <name evidence="2" type="ORF">AMOR_35760</name>
</gene>
<reference evidence="3" key="1">
    <citation type="journal article" date="2022" name="Int. J. Syst. Evol. Microbiol.">
        <title>Anaeromyxobacter oryzae sp. nov., Anaeromyxobacter diazotrophicus sp. nov. and Anaeromyxobacter paludicola sp. nov., isolated from paddy soils.</title>
        <authorList>
            <person name="Itoh H."/>
            <person name="Xu Z."/>
            <person name="Mise K."/>
            <person name="Masuda Y."/>
            <person name="Ushijima N."/>
            <person name="Hayakawa C."/>
            <person name="Shiratori Y."/>
            <person name="Senoo K."/>
        </authorList>
    </citation>
    <scope>NUCLEOTIDE SEQUENCE [LARGE SCALE GENOMIC DNA]</scope>
    <source>
        <strain evidence="3">Red232</strain>
    </source>
</reference>
<feature type="transmembrane region" description="Helical" evidence="1">
    <location>
        <begin position="48"/>
        <end position="68"/>
    </location>
</feature>
<protein>
    <submittedName>
        <fullName evidence="2">Uncharacterized protein</fullName>
    </submittedName>
</protein>
<feature type="transmembrane region" description="Helical" evidence="1">
    <location>
        <begin position="23"/>
        <end position="42"/>
    </location>
</feature>
<feature type="transmembrane region" description="Helical" evidence="1">
    <location>
        <begin position="154"/>
        <end position="174"/>
    </location>
</feature>
<evidence type="ECO:0000256" key="1">
    <source>
        <dbReference type="SAM" id="Phobius"/>
    </source>
</evidence>
<feature type="transmembrane region" description="Helical" evidence="1">
    <location>
        <begin position="88"/>
        <end position="107"/>
    </location>
</feature>
<evidence type="ECO:0000313" key="2">
    <source>
        <dbReference type="EMBL" id="BDG04580.1"/>
    </source>
</evidence>
<proteinExistence type="predicted"/>
<evidence type="ECO:0000313" key="3">
    <source>
        <dbReference type="Proteomes" id="UP001162891"/>
    </source>
</evidence>